<dbReference type="SUPFAM" id="SSF53383">
    <property type="entry name" value="PLP-dependent transferases"/>
    <property type="match status" value="1"/>
</dbReference>
<dbReference type="InterPro" id="IPR015424">
    <property type="entry name" value="PyrdxlP-dep_Trfase"/>
</dbReference>
<protein>
    <submittedName>
        <fullName evidence="1">Uncharacterized protein</fullName>
    </submittedName>
</protein>
<sequence length="318" mass="37408">MNKKEIGGYLPLELNKFHPYHVNATELNSGRNALEYILLNRVVDIVYLPLYTCDAVLAPLQNLNINYRFYHIDKSLEPIFDFNKLTINDLFLFNNYFGLKDDYLATIPKDQKGIIVDNSQAFFSLPVSDFSTFYSPRKFFGVPDGGYVYCKDKSNVSLERDESFSRMSHLNGSIDIDTASFYNNYLRNEEVVGGIPLKKMSFLTKSLLGNIDYHQIKNRRISNFRYLDNELRFRNELELKMTENSVPLCYPYLVEDGSYLKDKLINNKIYIPTYWPNVLQWTRDEIFETYLTNNLVCLPVDQRYNEDDMKRLLKILHE</sequence>
<gene>
    <name evidence="1" type="ORF">RE431_08000</name>
</gene>
<comment type="caution">
    <text evidence="1">The sequence shown here is derived from an EMBL/GenBank/DDBJ whole genome shotgun (WGS) entry which is preliminary data.</text>
</comment>
<organism evidence="1 2">
    <name type="scientific">Christiangramia sediminicola</name>
    <dbReference type="NCBI Taxonomy" id="3073267"/>
    <lineage>
        <taxon>Bacteria</taxon>
        <taxon>Pseudomonadati</taxon>
        <taxon>Bacteroidota</taxon>
        <taxon>Flavobacteriia</taxon>
        <taxon>Flavobacteriales</taxon>
        <taxon>Flavobacteriaceae</taxon>
        <taxon>Christiangramia</taxon>
    </lineage>
</organism>
<keyword evidence="2" id="KW-1185">Reference proteome</keyword>
<proteinExistence type="predicted"/>
<reference evidence="2" key="1">
    <citation type="submission" date="2023-07" db="EMBL/GenBank/DDBJ databases">
        <title>Christiangramia sp. SM2212., a novel bacterium of the family Flavobacteriaceae isolated from the sea sediment.</title>
        <authorList>
            <person name="Wang J."/>
            <person name="Zhang X."/>
        </authorList>
    </citation>
    <scope>NUCLEOTIDE SEQUENCE [LARGE SCALE GENOMIC DNA]</scope>
    <source>
        <strain evidence="2">SM2212</strain>
    </source>
</reference>
<accession>A0ABU1EQU9</accession>
<name>A0ABU1EQU9_9FLAO</name>
<evidence type="ECO:0000313" key="2">
    <source>
        <dbReference type="Proteomes" id="UP001257234"/>
    </source>
</evidence>
<dbReference type="RefSeq" id="WP_309561454.1">
    <property type="nucleotide sequence ID" value="NZ_JAVJIU010000003.1"/>
</dbReference>
<evidence type="ECO:0000313" key="1">
    <source>
        <dbReference type="EMBL" id="MDR5590578.1"/>
    </source>
</evidence>
<dbReference type="EMBL" id="JAVJIU010000003">
    <property type="protein sequence ID" value="MDR5590578.1"/>
    <property type="molecule type" value="Genomic_DNA"/>
</dbReference>
<dbReference type="Proteomes" id="UP001257234">
    <property type="component" value="Unassembled WGS sequence"/>
</dbReference>